<sequence>MAVSSGGRPATGTGGVRKFPTGANYAEALQHPELCFRDPDLQHGTVQQSPVLGPKAISGNFASVFSVTAPDGERYALKCFTRDTSAIGARYTAISTALRALDTGSLSQPWPVRFEFLEQGVLALGDWFPVVRMAWVQGTDLMSWIDRHRHDSAAVHALADRFLAMVGDLEDHGIAHGDLQHGNILVAADSTLRLVDYDGMYVPALKGEAATENGHRNYQSPQRGAADFGPAMDRFSAWLIHLSLLAVATDSSLWTQLHDSQGEYLILSEPDFKDPATSLAWSVLLGHSDQRLRAEAARVRGFLGQPCSTLPRLTADALTLSAPPRKRKGGAAAPTATGATTGAAAPAHAPSGGIPAWLVDRVASAPASAVPTSAPAPVSAGFTGRRPRDLAAAATAVLSTAAPGVLTVAVGQPAGYLPAAQGAALIASAAVIGVGRRLRPECRTAHQRVRGLRRRVRELKDPAGAHRRLEQEIQKLDAATAKDGAATDKRIQTLQTDLRDGLARITMELNRRTDQSRKRKAELPAREQSMIAAALEPAVRQHVEVKLRATSIQEARSLPNMGAKTVGALVQAGIRTAADFTGVSYSQSQGSGSRVAYFVRPGGHHVRVAGVGEARATALDAWRRSLEQRARASAPAKLPGPALTRIRAEIATLRAQYDREVKQAESKAQQDRDALQKRITDERQRLTADRQQRAMETQRKRADLLQRQKQLSGAEAERARVKGELSAARTETRRNLGVRKYVTFLLTGH</sequence>
<dbReference type="GO" id="GO:0003677">
    <property type="term" value="F:DNA binding"/>
    <property type="evidence" value="ECO:0007669"/>
    <property type="project" value="UniProtKB-KW"/>
</dbReference>
<evidence type="ECO:0000256" key="1">
    <source>
        <dbReference type="SAM" id="MobiDB-lite"/>
    </source>
</evidence>
<dbReference type="Proteomes" id="UP000318103">
    <property type="component" value="Unassembled WGS sequence"/>
</dbReference>
<feature type="region of interest" description="Disordered" evidence="1">
    <location>
        <begin position="661"/>
        <end position="730"/>
    </location>
</feature>
<organism evidence="3 4">
    <name type="scientific">Streptomyces puniciscabiei</name>
    <dbReference type="NCBI Taxonomy" id="164348"/>
    <lineage>
        <taxon>Bacteria</taxon>
        <taxon>Bacillati</taxon>
        <taxon>Actinomycetota</taxon>
        <taxon>Actinomycetes</taxon>
        <taxon>Kitasatosporales</taxon>
        <taxon>Streptomycetaceae</taxon>
        <taxon>Streptomyces</taxon>
    </lineage>
</organism>
<feature type="compositionally biased region" description="Basic and acidic residues" evidence="1">
    <location>
        <begin position="661"/>
        <end position="706"/>
    </location>
</feature>
<comment type="caution">
    <text evidence="3">The sequence shown here is derived from an EMBL/GenBank/DDBJ whole genome shotgun (WGS) entry which is preliminary data.</text>
</comment>
<feature type="region of interest" description="Disordered" evidence="1">
    <location>
        <begin position="320"/>
        <end position="347"/>
    </location>
</feature>
<accession>A0A542UNY4</accession>
<gene>
    <name evidence="3" type="ORF">FB563_5833</name>
</gene>
<keyword evidence="3" id="KW-0808">Transferase</keyword>
<feature type="compositionally biased region" description="Low complexity" evidence="1">
    <location>
        <begin position="330"/>
        <end position="347"/>
    </location>
</feature>
<proteinExistence type="predicted"/>
<dbReference type="AlphaFoldDB" id="A0A542UNY4"/>
<keyword evidence="3" id="KW-0238">DNA-binding</keyword>
<feature type="domain" description="Protein kinase" evidence="2">
    <location>
        <begin position="50"/>
        <end position="303"/>
    </location>
</feature>
<dbReference type="OrthoDB" id="9795390at2"/>
<keyword evidence="4" id="KW-1185">Reference proteome</keyword>
<dbReference type="EMBL" id="VFNX01000001">
    <property type="protein sequence ID" value="TQL00723.1"/>
    <property type="molecule type" value="Genomic_DNA"/>
</dbReference>
<dbReference type="InterPro" id="IPR011009">
    <property type="entry name" value="Kinase-like_dom_sf"/>
</dbReference>
<reference evidence="3 4" key="1">
    <citation type="submission" date="2019-06" db="EMBL/GenBank/DDBJ databases">
        <title>Sequencing the genomes of 1000 actinobacteria strains.</title>
        <authorList>
            <person name="Klenk H.-P."/>
        </authorList>
    </citation>
    <scope>NUCLEOTIDE SEQUENCE [LARGE SCALE GENOMIC DNA]</scope>
    <source>
        <strain evidence="3 4">DSM 41929</strain>
    </source>
</reference>
<dbReference type="SUPFAM" id="SSF56112">
    <property type="entry name" value="Protein kinase-like (PK-like)"/>
    <property type="match status" value="1"/>
</dbReference>
<dbReference type="GO" id="GO:0004672">
    <property type="term" value="F:protein kinase activity"/>
    <property type="evidence" value="ECO:0007669"/>
    <property type="project" value="InterPro"/>
</dbReference>
<name>A0A542UNY4_9ACTN</name>
<dbReference type="GO" id="GO:0005524">
    <property type="term" value="F:ATP binding"/>
    <property type="evidence" value="ECO:0007669"/>
    <property type="project" value="InterPro"/>
</dbReference>
<evidence type="ECO:0000313" key="4">
    <source>
        <dbReference type="Proteomes" id="UP000318103"/>
    </source>
</evidence>
<dbReference type="Gene3D" id="1.10.510.10">
    <property type="entry name" value="Transferase(Phosphotransferase) domain 1"/>
    <property type="match status" value="1"/>
</dbReference>
<dbReference type="RefSeq" id="WP_055704883.1">
    <property type="nucleotide sequence ID" value="NZ_JBPJFI010000001.1"/>
</dbReference>
<dbReference type="InterPro" id="IPR000719">
    <property type="entry name" value="Prot_kinase_dom"/>
</dbReference>
<protein>
    <submittedName>
        <fullName evidence="3">DNA-binding helix-hairpin-helix protein with protein kinase domain</fullName>
    </submittedName>
</protein>
<evidence type="ECO:0000313" key="3">
    <source>
        <dbReference type="EMBL" id="TQL00723.1"/>
    </source>
</evidence>
<evidence type="ECO:0000259" key="2">
    <source>
        <dbReference type="PROSITE" id="PS50011"/>
    </source>
</evidence>
<dbReference type="PROSITE" id="PS50011">
    <property type="entry name" value="PROTEIN_KINASE_DOM"/>
    <property type="match status" value="1"/>
</dbReference>
<keyword evidence="3" id="KW-0418">Kinase</keyword>